<evidence type="ECO:0000256" key="2">
    <source>
        <dbReference type="ARBA" id="ARBA00029447"/>
    </source>
</evidence>
<dbReference type="GO" id="GO:0007165">
    <property type="term" value="P:signal transduction"/>
    <property type="evidence" value="ECO:0007669"/>
    <property type="project" value="UniProtKB-KW"/>
</dbReference>
<dbReference type="InterPro" id="IPR003660">
    <property type="entry name" value="HAMP_dom"/>
</dbReference>
<evidence type="ECO:0000256" key="4">
    <source>
        <dbReference type="SAM" id="Coils"/>
    </source>
</evidence>
<proteinExistence type="inferred from homology"/>
<feature type="domain" description="HAMP" evidence="7">
    <location>
        <begin position="370"/>
        <end position="423"/>
    </location>
</feature>
<evidence type="ECO:0000256" key="1">
    <source>
        <dbReference type="ARBA" id="ARBA00022500"/>
    </source>
</evidence>
<sequence length="901" mass="96714">MPPKGIRKTGPAQLSICRIPKHKGGNTMFKNLRIGAKISLGFAVMLVFLIGLSGVVIYTTQNTNSNLSAIGELSEFQQAASSFAGYFSEARVGANVIFAKTDEDAYNQIVAGYNNAMSSLGALSAKNATGELPEALATSLSRMDAVSAAITNWKKSIDDLHASNLALDEMRVQISKSSDAMTSAINEIYYDQSGSMETDILTEATRAELRGRYAILQQAAQLMVNVYTVRSAYLRVIDFLDMSELAFAQNLSKTFENNLDRITSSSMARTPGEDHYVLGRAAQDRENDYTASINAFLEAADEHDKIVAQAADYGTQAADAVEKMIADINAAVTAENTKAAERGQTAVLIVIGVSILAVLMGAALAFITVRAITHPIADMVTAAKQLADGNLDMGNLRQRSTDEIGMLTGSVQNAARVIGDLVDELHKMSDAHDKGETDAKIPAEMFSGSYREVAVRVNAMIEGYLKNINDMCKVLDEFGRGNFSAPYDQLPGKKAVLNNVVEQLRSDLQDINAEISTLAHAALDGNLSVRAADHNFHGGWKRIMNGLNSLMDAFLTPIHEASECLAAMSRGDLKSKVTGDYRGDFAIIKKSLNSTQESISSYVIEISEILEQMSNQNLDVTIHRDYIGDFGIIKDSINMIVTTFNTVLRNISMAAADVAAGAKNISDSSATLSNGASKQAESVAHLNTAIDNIAQQIEKNADVAKRANDLASSTKENAAIGNKEMKDMLNAMQEINDASASISKVIKIIQDIAFQTNLLALNAAVEAARAGKYGKGFAVVAQEVQNLANKSQKSAKETAEMIESSIDKIAGGSAIADKTAETLSEIIGQMTEVGSYVQTIAAACAEQHEEIGAIDRDIDQVLNVTQSNTAISEESAAYAQQLSGQAEVFEDTVARFKLKRA</sequence>
<keyword evidence="3" id="KW-0807">Transducer</keyword>
<keyword evidence="5" id="KW-0812">Transmembrane</keyword>
<evidence type="ECO:0000259" key="7">
    <source>
        <dbReference type="PROSITE" id="PS50885"/>
    </source>
</evidence>
<evidence type="ECO:0000313" key="8">
    <source>
        <dbReference type="EMBL" id="AGS53187.1"/>
    </source>
</evidence>
<dbReference type="Pfam" id="PF00672">
    <property type="entry name" value="HAMP"/>
    <property type="match status" value="1"/>
</dbReference>
<evidence type="ECO:0000256" key="3">
    <source>
        <dbReference type="PROSITE-ProRule" id="PRU00284"/>
    </source>
</evidence>
<keyword evidence="4" id="KW-0175">Coiled coil</keyword>
<dbReference type="GO" id="GO:0005886">
    <property type="term" value="C:plasma membrane"/>
    <property type="evidence" value="ECO:0007669"/>
    <property type="project" value="TreeGrafter"/>
</dbReference>
<dbReference type="AlphaFoldDB" id="A0A806KEW2"/>
<dbReference type="InterPro" id="IPR041395">
    <property type="entry name" value="McpB_HAMP_3rd"/>
</dbReference>
<dbReference type="SUPFAM" id="SSF158472">
    <property type="entry name" value="HAMP domain-like"/>
    <property type="match status" value="1"/>
</dbReference>
<comment type="similarity">
    <text evidence="2">Belongs to the methyl-accepting chemotaxis (MCP) protein family.</text>
</comment>
<dbReference type="GO" id="GO:0006935">
    <property type="term" value="P:chemotaxis"/>
    <property type="evidence" value="ECO:0007669"/>
    <property type="project" value="UniProtKB-KW"/>
</dbReference>
<dbReference type="SMART" id="SM00304">
    <property type="entry name" value="HAMP"/>
    <property type="match status" value="2"/>
</dbReference>
<dbReference type="Pfam" id="PF18947">
    <property type="entry name" value="HAMP_2"/>
    <property type="match status" value="1"/>
</dbReference>
<feature type="transmembrane region" description="Helical" evidence="5">
    <location>
        <begin position="38"/>
        <end position="58"/>
    </location>
</feature>
<dbReference type="SMART" id="SM00283">
    <property type="entry name" value="MA"/>
    <property type="match status" value="1"/>
</dbReference>
<dbReference type="PANTHER" id="PTHR43531:SF11">
    <property type="entry name" value="METHYL-ACCEPTING CHEMOTAXIS PROTEIN 3"/>
    <property type="match status" value="1"/>
</dbReference>
<dbReference type="CDD" id="cd06225">
    <property type="entry name" value="HAMP"/>
    <property type="match status" value="1"/>
</dbReference>
<keyword evidence="5" id="KW-1133">Transmembrane helix</keyword>
<feature type="coiled-coil region" evidence="4">
    <location>
        <begin position="494"/>
        <end position="521"/>
    </location>
</feature>
<protein>
    <submittedName>
        <fullName evidence="8">Methyl-accepting chemotaxis protein I</fullName>
    </submittedName>
</protein>
<keyword evidence="1" id="KW-0145">Chemotaxis</keyword>
<dbReference type="PROSITE" id="PS50111">
    <property type="entry name" value="CHEMOTAXIS_TRANSDUC_2"/>
    <property type="match status" value="1"/>
</dbReference>
<organism evidence="8">
    <name type="scientific">uncultured bacterium contig00081</name>
    <dbReference type="NCBI Taxonomy" id="1181557"/>
    <lineage>
        <taxon>Bacteria</taxon>
        <taxon>environmental samples</taxon>
    </lineage>
</organism>
<dbReference type="InterPro" id="IPR004089">
    <property type="entry name" value="MCPsignal_dom"/>
</dbReference>
<feature type="domain" description="Methyl-accepting transducer" evidence="6">
    <location>
        <begin position="654"/>
        <end position="883"/>
    </location>
</feature>
<dbReference type="GO" id="GO:0004888">
    <property type="term" value="F:transmembrane signaling receptor activity"/>
    <property type="evidence" value="ECO:0007669"/>
    <property type="project" value="TreeGrafter"/>
</dbReference>
<accession>A0A806KEW2</accession>
<evidence type="ECO:0000259" key="6">
    <source>
        <dbReference type="PROSITE" id="PS50111"/>
    </source>
</evidence>
<keyword evidence="5" id="KW-0472">Membrane</keyword>
<dbReference type="InterPro" id="IPR051310">
    <property type="entry name" value="MCP_chemotaxis"/>
</dbReference>
<dbReference type="Pfam" id="PF18575">
    <property type="entry name" value="HAMP_N3"/>
    <property type="match status" value="1"/>
</dbReference>
<dbReference type="Pfam" id="PF00015">
    <property type="entry name" value="MCPsignal"/>
    <property type="match status" value="1"/>
</dbReference>
<dbReference type="CDD" id="cd11386">
    <property type="entry name" value="MCP_signal"/>
    <property type="match status" value="1"/>
</dbReference>
<dbReference type="Gene3D" id="1.20.120.1530">
    <property type="match status" value="2"/>
</dbReference>
<dbReference type="Gene3D" id="1.10.287.950">
    <property type="entry name" value="Methyl-accepting chemotaxis protein"/>
    <property type="match status" value="1"/>
</dbReference>
<dbReference type="PANTHER" id="PTHR43531">
    <property type="entry name" value="PROTEIN ICFG"/>
    <property type="match status" value="1"/>
</dbReference>
<feature type="domain" description="HAMP" evidence="7">
    <location>
        <begin position="552"/>
        <end position="604"/>
    </location>
</feature>
<evidence type="ECO:0000256" key="5">
    <source>
        <dbReference type="SAM" id="Phobius"/>
    </source>
</evidence>
<reference evidence="8" key="1">
    <citation type="submission" date="2012-03" db="EMBL/GenBank/DDBJ databases">
        <title>Functional metagenomics reveals considerable lignocellulase gene clusters in the gut microbiome of a wood-feeding higher termite.</title>
        <authorList>
            <person name="Liu N."/>
        </authorList>
    </citation>
    <scope>NUCLEOTIDE SEQUENCE</scope>
</reference>
<feature type="transmembrane region" description="Helical" evidence="5">
    <location>
        <begin position="346"/>
        <end position="369"/>
    </location>
</feature>
<dbReference type="SUPFAM" id="SSF58104">
    <property type="entry name" value="Methyl-accepting chemotaxis protein (MCP) signaling domain"/>
    <property type="match status" value="1"/>
</dbReference>
<name>A0A806KEW2_9BACT</name>
<dbReference type="EMBL" id="JQ844224">
    <property type="protein sequence ID" value="AGS53187.1"/>
    <property type="molecule type" value="Genomic_DNA"/>
</dbReference>
<dbReference type="PROSITE" id="PS50885">
    <property type="entry name" value="HAMP"/>
    <property type="match status" value="2"/>
</dbReference>